<dbReference type="Gene3D" id="2.40.128.150">
    <property type="entry name" value="Cysteine proteinases"/>
    <property type="match status" value="1"/>
</dbReference>
<dbReference type="Pfam" id="PF00797">
    <property type="entry name" value="Acetyltransf_2"/>
    <property type="match status" value="1"/>
</dbReference>
<dbReference type="EMBL" id="UGGV01000001">
    <property type="protein sequence ID" value="STO23909.1"/>
    <property type="molecule type" value="Genomic_DNA"/>
</dbReference>
<organism evidence="4 6">
    <name type="scientific">Fluoribacter gormanii</name>
    <dbReference type="NCBI Taxonomy" id="464"/>
    <lineage>
        <taxon>Bacteria</taxon>
        <taxon>Pseudomonadati</taxon>
        <taxon>Pseudomonadota</taxon>
        <taxon>Gammaproteobacteria</taxon>
        <taxon>Legionellales</taxon>
        <taxon>Legionellaceae</taxon>
        <taxon>Fluoribacter</taxon>
    </lineage>
</organism>
<dbReference type="PANTHER" id="PTHR11786:SF0">
    <property type="entry name" value="ARYLAMINE N-ACETYLTRANSFERASE 4-RELATED"/>
    <property type="match status" value="1"/>
</dbReference>
<dbReference type="PANTHER" id="PTHR11786">
    <property type="entry name" value="N-HYDROXYARYLAMINE O-ACETYLTRANSFERASE"/>
    <property type="match status" value="1"/>
</dbReference>
<evidence type="ECO:0000256" key="2">
    <source>
        <dbReference type="RuleBase" id="RU003452"/>
    </source>
</evidence>
<dbReference type="AlphaFoldDB" id="A0A377GGF5"/>
<dbReference type="RefSeq" id="WP_058467645.1">
    <property type="nucleotide sequence ID" value="NZ_CAAAIX010000028.1"/>
</dbReference>
<dbReference type="GO" id="GO:0046990">
    <property type="term" value="F:N-hydroxyarylamine O-acetyltransferase activity"/>
    <property type="evidence" value="ECO:0007669"/>
    <property type="project" value="UniProtKB-EC"/>
</dbReference>
<dbReference type="EC" id="2.3.1.118" evidence="4"/>
<protein>
    <submittedName>
        <fullName evidence="4">N-hydroxyarylamine O-acetyltransferase</fullName>
        <ecNumber evidence="4">2.3.1.118</ecNumber>
    </submittedName>
</protein>
<comment type="similarity">
    <text evidence="1 2">Belongs to the arylamine N-acetyltransferase family.</text>
</comment>
<proteinExistence type="inferred from homology"/>
<dbReference type="STRING" id="464.Lgor_1138"/>
<dbReference type="PRINTS" id="PR01543">
    <property type="entry name" value="ANATRNSFRASE"/>
</dbReference>
<dbReference type="Proteomes" id="UP000186808">
    <property type="component" value="Unassembled WGS sequence"/>
</dbReference>
<dbReference type="Proteomes" id="UP000254374">
    <property type="component" value="Unassembled WGS sequence"/>
</dbReference>
<evidence type="ECO:0000313" key="4">
    <source>
        <dbReference type="EMBL" id="STO23909.1"/>
    </source>
</evidence>
<name>A0A377GGF5_9GAMM</name>
<evidence type="ECO:0000256" key="1">
    <source>
        <dbReference type="ARBA" id="ARBA00006547"/>
    </source>
</evidence>
<gene>
    <name evidence="4" type="primary">nhoA_1</name>
    <name evidence="4" type="ORF">NCTC11401_00715</name>
    <name evidence="3" type="ORF">SAMN05421777_12739</name>
</gene>
<dbReference type="EMBL" id="FTNL01000027">
    <property type="protein sequence ID" value="SIR82741.1"/>
    <property type="molecule type" value="Genomic_DNA"/>
</dbReference>
<sequence>MKLLTEQQMTLYFARIGHTGSTNVTLENLESLHESHIFNIPFEGISVHLNPPEIEFDAIYNKLIKQKRGGYCYEMNGLFYIVLKTLGFEANLYLAEVVYDTDTYRQREPRHAFIIVNIDDKRYLVDVGYGRNGLIRPLSIDHHDQQSVYHHDYRILYTPEFGYQYQYKIGNVFKTEYRFDYPADGLTLDQLKPANEWVSTSKDSSFVKNVIVMQMTREGKITFVNNTKTSFSKGVIEREEIKSLAMYDRQLREVFGISLNSLSLIKLKNKLDLKTLNSKNKTGDINQSSFFIPGNNTSVNVGEINNYGELTGKINQKNF</sequence>
<keyword evidence="4" id="KW-0808">Transferase</keyword>
<keyword evidence="5" id="KW-1185">Reference proteome</keyword>
<reference evidence="3 5" key="1">
    <citation type="submission" date="2017-01" db="EMBL/GenBank/DDBJ databases">
        <authorList>
            <person name="Varghese N."/>
            <person name="Submissions S."/>
        </authorList>
    </citation>
    <scope>NUCLEOTIDE SEQUENCE [LARGE SCALE GENOMIC DNA]</scope>
    <source>
        <strain evidence="3 5">ATCC 33342</strain>
    </source>
</reference>
<evidence type="ECO:0000313" key="6">
    <source>
        <dbReference type="Proteomes" id="UP000254374"/>
    </source>
</evidence>
<evidence type="ECO:0000313" key="5">
    <source>
        <dbReference type="Proteomes" id="UP000186808"/>
    </source>
</evidence>
<evidence type="ECO:0000313" key="3">
    <source>
        <dbReference type="EMBL" id="SIR82741.1"/>
    </source>
</evidence>
<accession>A0A377GGF5</accession>
<dbReference type="OrthoDB" id="7181050at2"/>
<keyword evidence="4" id="KW-0012">Acyltransferase</keyword>
<dbReference type="InterPro" id="IPR038765">
    <property type="entry name" value="Papain-like_cys_pep_sf"/>
</dbReference>
<dbReference type="InterPro" id="IPR001447">
    <property type="entry name" value="Arylamine_N-AcTrfase"/>
</dbReference>
<dbReference type="Gene3D" id="3.30.2140.10">
    <property type="entry name" value="Arylamine N-acetyltransferase"/>
    <property type="match status" value="1"/>
</dbReference>
<reference evidence="4 6" key="2">
    <citation type="submission" date="2018-06" db="EMBL/GenBank/DDBJ databases">
        <authorList>
            <consortium name="Pathogen Informatics"/>
            <person name="Doyle S."/>
        </authorList>
    </citation>
    <scope>NUCLEOTIDE SEQUENCE [LARGE SCALE GENOMIC DNA]</scope>
    <source>
        <strain evidence="4 6">NCTC11401</strain>
    </source>
</reference>
<dbReference type="SUPFAM" id="SSF54001">
    <property type="entry name" value="Cysteine proteinases"/>
    <property type="match status" value="1"/>
</dbReference>